<dbReference type="CDD" id="cd00221">
    <property type="entry name" value="Vsr"/>
    <property type="match status" value="1"/>
</dbReference>
<evidence type="ECO:0000256" key="3">
    <source>
        <dbReference type="ARBA" id="ARBA00022763"/>
    </source>
</evidence>
<keyword evidence="3 6" id="KW-0227">DNA damage</keyword>
<dbReference type="SUPFAM" id="SSF52980">
    <property type="entry name" value="Restriction endonuclease-like"/>
    <property type="match status" value="1"/>
</dbReference>
<comment type="similarity">
    <text evidence="6">Belongs to the vsr family.</text>
</comment>
<evidence type="ECO:0000313" key="8">
    <source>
        <dbReference type="Proteomes" id="UP001597108"/>
    </source>
</evidence>
<dbReference type="InterPro" id="IPR004603">
    <property type="entry name" value="DNA_mismatch_endonuc_vsr"/>
</dbReference>
<keyword evidence="8" id="KW-1185">Reference proteome</keyword>
<comment type="function">
    <text evidence="6">May nick specific sequences that contain T:G mispairs resulting from m5C-deamination.</text>
</comment>
<dbReference type="EC" id="3.1.-.-" evidence="6"/>
<dbReference type="PIRSF" id="PIRSF018267">
    <property type="entry name" value="VSR_endonuc"/>
    <property type="match status" value="1"/>
</dbReference>
<evidence type="ECO:0000256" key="6">
    <source>
        <dbReference type="PIRNR" id="PIRNR018267"/>
    </source>
</evidence>
<keyword evidence="1 6" id="KW-0540">Nuclease</keyword>
<dbReference type="RefSeq" id="WP_386074673.1">
    <property type="nucleotide sequence ID" value="NZ_JBHTJT010000017.1"/>
</dbReference>
<keyword evidence="5 6" id="KW-0234">DNA repair</keyword>
<gene>
    <name evidence="7" type="ORF">ACFQ2S_11800</name>
</gene>
<dbReference type="InterPro" id="IPR011335">
    <property type="entry name" value="Restrct_endonuc-II-like"/>
</dbReference>
<dbReference type="EMBL" id="JBHTJT010000017">
    <property type="protein sequence ID" value="MFD0980334.1"/>
    <property type="molecule type" value="Genomic_DNA"/>
</dbReference>
<evidence type="ECO:0000256" key="1">
    <source>
        <dbReference type="ARBA" id="ARBA00022722"/>
    </source>
</evidence>
<evidence type="ECO:0000313" key="7">
    <source>
        <dbReference type="EMBL" id="MFD0980334.1"/>
    </source>
</evidence>
<dbReference type="NCBIfam" id="TIGR00632">
    <property type="entry name" value="vsr"/>
    <property type="match status" value="1"/>
</dbReference>
<evidence type="ECO:0000256" key="5">
    <source>
        <dbReference type="ARBA" id="ARBA00023204"/>
    </source>
</evidence>
<organism evidence="7 8">
    <name type="scientific">Tropicimonas aquimaris</name>
    <dbReference type="NCBI Taxonomy" id="914152"/>
    <lineage>
        <taxon>Bacteria</taxon>
        <taxon>Pseudomonadati</taxon>
        <taxon>Pseudomonadota</taxon>
        <taxon>Alphaproteobacteria</taxon>
        <taxon>Rhodobacterales</taxon>
        <taxon>Roseobacteraceae</taxon>
        <taxon>Tropicimonas</taxon>
    </lineage>
</organism>
<keyword evidence="4 6" id="KW-0378">Hydrolase</keyword>
<comment type="caution">
    <text evidence="7">The sequence shown here is derived from an EMBL/GenBank/DDBJ whole genome shotgun (WGS) entry which is preliminary data.</text>
</comment>
<protein>
    <recommendedName>
        <fullName evidence="6">Very short patch repair endonuclease</fullName>
        <ecNumber evidence="6">3.1.-.-</ecNumber>
    </recommendedName>
</protein>
<name>A0ABW3IQL8_9RHOB</name>
<evidence type="ECO:0000256" key="4">
    <source>
        <dbReference type="ARBA" id="ARBA00022801"/>
    </source>
</evidence>
<dbReference type="Proteomes" id="UP001597108">
    <property type="component" value="Unassembled WGS sequence"/>
</dbReference>
<reference evidence="8" key="1">
    <citation type="journal article" date="2019" name="Int. J. Syst. Evol. Microbiol.">
        <title>The Global Catalogue of Microorganisms (GCM) 10K type strain sequencing project: providing services to taxonomists for standard genome sequencing and annotation.</title>
        <authorList>
            <consortium name="The Broad Institute Genomics Platform"/>
            <consortium name="The Broad Institute Genome Sequencing Center for Infectious Disease"/>
            <person name="Wu L."/>
            <person name="Ma J."/>
        </authorList>
    </citation>
    <scope>NUCLEOTIDE SEQUENCE [LARGE SCALE GENOMIC DNA]</scope>
    <source>
        <strain evidence="8">CCUG 60524</strain>
    </source>
</reference>
<dbReference type="Gene3D" id="3.40.960.10">
    <property type="entry name" value="VSR Endonuclease"/>
    <property type="match status" value="1"/>
</dbReference>
<proteinExistence type="inferred from homology"/>
<sequence>MDVLTPDQRQRNMKAIRGRGTKLERLIGHGLHARGFRYRLNVKRLPGTPDLVFTQHRTVIFAHGCFWHGHDCHLFKLPATRRDFWLTKIKANVARDARDADALAQLGWRVLTVWECALRGRTKQPLDTVLDQCAAFLFGARQRAEIRGLED</sequence>
<dbReference type="GO" id="GO:0004519">
    <property type="term" value="F:endonuclease activity"/>
    <property type="evidence" value="ECO:0007669"/>
    <property type="project" value="UniProtKB-KW"/>
</dbReference>
<evidence type="ECO:0000256" key="2">
    <source>
        <dbReference type="ARBA" id="ARBA00022759"/>
    </source>
</evidence>
<accession>A0ABW3IQL8</accession>
<keyword evidence="2 6" id="KW-0255">Endonuclease</keyword>
<dbReference type="Pfam" id="PF03852">
    <property type="entry name" value="Vsr"/>
    <property type="match status" value="1"/>
</dbReference>